<dbReference type="PANTHER" id="PTHR48050">
    <property type="entry name" value="STEROL 3-BETA-GLUCOSYLTRANSFERASE"/>
    <property type="match status" value="1"/>
</dbReference>
<dbReference type="Pfam" id="PF06722">
    <property type="entry name" value="EryCIII-like_C"/>
    <property type="match status" value="1"/>
</dbReference>
<sequence>MSGARPPIVLATLGTAGDLHPFLAIARALQEAGEPVRVLSQAAHRAAVEARGLPFTPIAELRASTRCFAHPKVWHPIDGLGVFWRHLLLPALAPTVEALRALRAAHPQAPLPVLAGPLVLGARLLAELDPGLRLLTGVTAPMALRSLGDPLCLGAWTVPRAVPRALRRLLWAGLDRWKLDPLAAPALNRWRAEAGLPPLGRGIFGDWLPSPRGVLGLYPADFGPPPEPGRAWPVEALGFPRDEPGPRPAAVEPDGPPGRIVVYPGSVPTRSQDALAEAAWALAAAGRPLVWIGAPPPAWAGRPRPAGLRDTPWTALPQALAGAALFVHHGGIGATAQGLAAGLPQVLLPSAYDQFDNAERYALGFGPRPPRWALHRLPLRERLEAALAEAPPARAAPDPADYSWAGAPNAAVRRAVERLRALRSA</sequence>
<dbReference type="InterPro" id="IPR050426">
    <property type="entry name" value="Glycosyltransferase_28"/>
</dbReference>
<evidence type="ECO:0000313" key="3">
    <source>
        <dbReference type="EMBL" id="MBB1162073.1"/>
    </source>
</evidence>
<dbReference type="Pfam" id="PF03033">
    <property type="entry name" value="Glyco_transf_28"/>
    <property type="match status" value="1"/>
</dbReference>
<dbReference type="EMBL" id="JACIVI010000002">
    <property type="protein sequence ID" value="MBB1162073.1"/>
    <property type="molecule type" value="Genomic_DNA"/>
</dbReference>
<dbReference type="InterPro" id="IPR004276">
    <property type="entry name" value="GlycoTrans_28_N"/>
</dbReference>
<dbReference type="AlphaFoldDB" id="A0A839HJB4"/>
<dbReference type="SUPFAM" id="SSF53756">
    <property type="entry name" value="UDP-Glycosyltransferase/glycogen phosphorylase"/>
    <property type="match status" value="1"/>
</dbReference>
<dbReference type="GO" id="GO:1901137">
    <property type="term" value="P:carbohydrate derivative biosynthetic process"/>
    <property type="evidence" value="ECO:0007669"/>
    <property type="project" value="UniProtKB-ARBA"/>
</dbReference>
<dbReference type="Gene3D" id="3.40.50.2000">
    <property type="entry name" value="Glycogen Phosphorylase B"/>
    <property type="match status" value="2"/>
</dbReference>
<dbReference type="GO" id="GO:0005975">
    <property type="term" value="P:carbohydrate metabolic process"/>
    <property type="evidence" value="ECO:0007669"/>
    <property type="project" value="InterPro"/>
</dbReference>
<evidence type="ECO:0000259" key="1">
    <source>
        <dbReference type="Pfam" id="PF03033"/>
    </source>
</evidence>
<dbReference type="Proteomes" id="UP000586093">
    <property type="component" value="Unassembled WGS sequence"/>
</dbReference>
<dbReference type="GO" id="GO:0016758">
    <property type="term" value="F:hexosyltransferase activity"/>
    <property type="evidence" value="ECO:0007669"/>
    <property type="project" value="InterPro"/>
</dbReference>
<reference evidence="3 4" key="1">
    <citation type="submission" date="2020-08" db="EMBL/GenBank/DDBJ databases">
        <title>Aquariorum lacteus gen. nov., sp. nov., a new member of the family Comamonadaceae, isolated from freshwater aquarium.</title>
        <authorList>
            <person name="Chun S.-J."/>
        </authorList>
    </citation>
    <scope>NUCLEOTIDE SEQUENCE [LARGE SCALE GENOMIC DNA]</scope>
    <source>
        <strain evidence="3 4">SJAQ100</strain>
    </source>
</reference>
<evidence type="ECO:0000313" key="4">
    <source>
        <dbReference type="Proteomes" id="UP000586093"/>
    </source>
</evidence>
<feature type="domain" description="Glycosyltransferase family 28 N-terminal" evidence="1">
    <location>
        <begin position="8"/>
        <end position="59"/>
    </location>
</feature>
<keyword evidence="3" id="KW-0808">Transferase</keyword>
<keyword evidence="4" id="KW-1185">Reference proteome</keyword>
<dbReference type="InterPro" id="IPR010610">
    <property type="entry name" value="EryCIII-like_C"/>
</dbReference>
<name>A0A839HJB4_9BURK</name>
<evidence type="ECO:0000259" key="2">
    <source>
        <dbReference type="Pfam" id="PF06722"/>
    </source>
</evidence>
<accession>A0A839HJB4</accession>
<organism evidence="3 4">
    <name type="scientific">Aquariibacter albus</name>
    <dbReference type="NCBI Taxonomy" id="2759899"/>
    <lineage>
        <taxon>Bacteria</taxon>
        <taxon>Pseudomonadati</taxon>
        <taxon>Pseudomonadota</taxon>
        <taxon>Betaproteobacteria</taxon>
        <taxon>Burkholderiales</taxon>
        <taxon>Sphaerotilaceae</taxon>
        <taxon>Aquariibacter</taxon>
    </lineage>
</organism>
<proteinExistence type="predicted"/>
<dbReference type="RefSeq" id="WP_182663619.1">
    <property type="nucleotide sequence ID" value="NZ_JACIVI010000002.1"/>
</dbReference>
<gene>
    <name evidence="3" type="ORF">H4F90_08775</name>
</gene>
<feature type="domain" description="Erythromycin biosynthesis protein CIII-like C-terminal" evidence="2">
    <location>
        <begin position="305"/>
        <end position="374"/>
    </location>
</feature>
<protein>
    <submittedName>
        <fullName evidence="3">Glycosyltransferase</fullName>
    </submittedName>
</protein>
<comment type="caution">
    <text evidence="3">The sequence shown here is derived from an EMBL/GenBank/DDBJ whole genome shotgun (WGS) entry which is preliminary data.</text>
</comment>
<dbReference type="PANTHER" id="PTHR48050:SF13">
    <property type="entry name" value="STEROL 3-BETA-GLUCOSYLTRANSFERASE UGT80A2"/>
    <property type="match status" value="1"/>
</dbReference>